<dbReference type="InterPro" id="IPR011989">
    <property type="entry name" value="ARM-like"/>
</dbReference>
<feature type="compositionally biased region" description="Low complexity" evidence="1">
    <location>
        <begin position="923"/>
        <end position="933"/>
    </location>
</feature>
<evidence type="ECO:0000256" key="1">
    <source>
        <dbReference type="SAM" id="MobiDB-lite"/>
    </source>
</evidence>
<dbReference type="Gene3D" id="1.25.10.10">
    <property type="entry name" value="Leucine-rich Repeat Variant"/>
    <property type="match status" value="1"/>
</dbReference>
<feature type="compositionally biased region" description="Low complexity" evidence="1">
    <location>
        <begin position="898"/>
        <end position="913"/>
    </location>
</feature>
<proteinExistence type="predicted"/>
<sequence>MLQGPQRLRVCVVRLVALKDDAAPEAREFVVSRSLTELAPPAAADAGTVRASSESTLTPLPLTLAGATDKAVDFVRHRVAMGDALSAQSGFAALVDLCADEGMSHFPIQPPSKSADTDLASNATLQDPAVAPPAAGPETIGLDGAPASAALPAAPPSPDRPDTPAARGAGSPTSDAAPAAGDANPARWHFPLAPQWLAQRKPPRGEAEAVATLVAQFAPGPWAALPAKQQARRVWRVAERFDAARRDQAAQQRLYRLVPQLVSLLESGDDLLDYTLAWALARLQDPGAAQALAALAQHGRSEATRGVAAYARHLLLVRAGTPDEARAALAPLVSVRGALLQHLATLASPAVSQAQRHTARNDTQRNAVREAVASLGHAQALALIDPTVHAALGEALASAHWTPELFAAVRQVYQRAELAQDWALLAVLHARLERDRAMPQPDRHPSAYRDPRTGLYQTRWARGHDHVRGYSTVARDYFCTRTLRTLRRLAEVGHSEAPQLAVALLLALPSDAPASDARFRDSVYAQAHRWSVAGLLLLDAHPEWRTHNHRLRLGNHGYPNLREDALPEQRLDGLQPLWDANPQAVLQLLRTSGNRLVQWVMARALRDQRDWLAVLPPAPIGELLASRFALTAELGLDVVQAHLARARDATERLRWWRALARSAHPRAAQVLAQDLAPHLAALPQAPDLLAALLYSPSASNRALGYSVMPMNFSSAGLDTAPLMNEVLALLPSLDDEHADAQAIAHGLQQWLAGAWAGCAPQVAPAPLLALLADPALPVVQVASTWVALHPQALAHLPASHLQALLGSPELARRVCGMRLLASLPMTALREQAELLFEGSQSPSADMRGAVRNAIERLAADPQGHAACAWLAQRLHASLFRSEPAEGVHADTLALLLPQPAPAGRASPSSAGGPNRPPSPPGLADPAGGPAPLAAFAPGLDADSVWRALQAQAAGAQRYGALALSQMGSDPYTLRQWATLGRHADVDVRARARARIDALLSPLSATTPEQADALLPLADSLFDDSQAYARQLLGERLPDSALSPELLIRWVDHPRDWVQALGRQRLMRHMGAAEASLCLTRLAQHPSVGVQQFVTQWLLALPDEPAPQRAARLAQLQPYFLSVLSQVHRGRVSKTRVQAFLRQQIEAPETAAVVAEVYARQVVGAGRLDQPQYMAGLRDIAARHPQLPLPCLQWQPPPARAPRTQAADRLGQA</sequence>
<gene>
    <name evidence="2" type="ORF">CCO03_00380</name>
</gene>
<evidence type="ECO:0000313" key="2">
    <source>
        <dbReference type="EMBL" id="ARU03348.1"/>
    </source>
</evidence>
<feature type="region of interest" description="Disordered" evidence="1">
    <location>
        <begin position="127"/>
        <end position="185"/>
    </location>
</feature>
<reference evidence="2 3" key="1">
    <citation type="submission" date="2017-05" db="EMBL/GenBank/DDBJ databases">
        <authorList>
            <person name="Song R."/>
            <person name="Chenine A.L."/>
            <person name="Ruprecht R.M."/>
        </authorList>
    </citation>
    <scope>NUCLEOTIDE SEQUENCE [LARGE SCALE GENOMIC DNA]</scope>
    <source>
        <strain evidence="2 3">DSM 26136</strain>
    </source>
</reference>
<feature type="region of interest" description="Disordered" evidence="1">
    <location>
        <begin position="898"/>
        <end position="933"/>
    </location>
</feature>
<keyword evidence="3" id="KW-1185">Reference proteome</keyword>
<name>A0A1Y0EIU7_9BURK</name>
<accession>A0A1Y0EIU7</accession>
<feature type="region of interest" description="Disordered" evidence="1">
    <location>
        <begin position="1193"/>
        <end position="1212"/>
    </location>
</feature>
<dbReference type="AlphaFoldDB" id="A0A1Y0EIU7"/>
<protein>
    <submittedName>
        <fullName evidence="2">Uncharacterized protein</fullName>
    </submittedName>
</protein>
<feature type="compositionally biased region" description="Low complexity" evidence="1">
    <location>
        <begin position="163"/>
        <end position="185"/>
    </location>
</feature>
<evidence type="ECO:0000313" key="3">
    <source>
        <dbReference type="Proteomes" id="UP000196138"/>
    </source>
</evidence>
<dbReference type="KEGG" id="cser:CCO03_00380"/>
<organism evidence="2 3">
    <name type="scientific">Comamonas serinivorans</name>
    <dbReference type="NCBI Taxonomy" id="1082851"/>
    <lineage>
        <taxon>Bacteria</taxon>
        <taxon>Pseudomonadati</taxon>
        <taxon>Pseudomonadota</taxon>
        <taxon>Betaproteobacteria</taxon>
        <taxon>Burkholderiales</taxon>
        <taxon>Comamonadaceae</taxon>
        <taxon>Comamonas</taxon>
    </lineage>
</organism>
<dbReference type="Proteomes" id="UP000196138">
    <property type="component" value="Chromosome"/>
</dbReference>
<dbReference type="EMBL" id="CP021455">
    <property type="protein sequence ID" value="ARU03348.1"/>
    <property type="molecule type" value="Genomic_DNA"/>
</dbReference>